<comment type="pathway">
    <text evidence="6">Amino-acid biosynthesis; L-methionine biosynthesis via salvage pathway; L-methionine from S-methyl-5-thio-alpha-D-ribose 1-phosphate: step 2/6.</text>
</comment>
<dbReference type="GO" id="GO:0046570">
    <property type="term" value="F:methylthioribulose 1-phosphate dehydratase activity"/>
    <property type="evidence" value="ECO:0007669"/>
    <property type="project" value="UniProtKB-UniRule"/>
</dbReference>
<gene>
    <name evidence="6" type="primary">mtnB</name>
    <name evidence="8" type="ORF">B2J69_19115</name>
</gene>
<dbReference type="SMART" id="SM01007">
    <property type="entry name" value="Aldolase_II"/>
    <property type="match status" value="1"/>
</dbReference>
<dbReference type="PANTHER" id="PTHR22789">
    <property type="entry name" value="FUCULOSE PHOSPHATE ALDOLASE"/>
    <property type="match status" value="1"/>
</dbReference>
<dbReference type="PANTHER" id="PTHR22789:SF0">
    <property type="entry name" value="3-OXO-TETRONATE 4-PHOSPHATE DECARBOXYLASE-RELATED"/>
    <property type="match status" value="1"/>
</dbReference>
<dbReference type="Pfam" id="PF00596">
    <property type="entry name" value="Aldolase_II"/>
    <property type="match status" value="1"/>
</dbReference>
<dbReference type="EC" id="4.2.1.109" evidence="6"/>
<dbReference type="GO" id="GO:0016832">
    <property type="term" value="F:aldehyde-lyase activity"/>
    <property type="evidence" value="ECO:0007669"/>
    <property type="project" value="TreeGrafter"/>
</dbReference>
<keyword evidence="3 6" id="KW-0862">Zinc</keyword>
<dbReference type="InterPro" id="IPR017714">
    <property type="entry name" value="MethylthioRu-1-P_deHdtase_MtnB"/>
</dbReference>
<protein>
    <recommendedName>
        <fullName evidence="6">Methylthioribulose-1-phosphate dehydratase</fullName>
        <shortName evidence="6">MTRu-1-P dehydratase</shortName>
        <ecNumber evidence="6">4.2.1.109</ecNumber>
    </recommendedName>
</protein>
<keyword evidence="2 6" id="KW-0479">Metal-binding</keyword>
<dbReference type="RefSeq" id="WP_081141215.1">
    <property type="nucleotide sequence ID" value="NZ_MWUE01000028.1"/>
</dbReference>
<comment type="similarity">
    <text evidence="6">Belongs to the aldolase class II family. MtnB subfamily.</text>
</comment>
<comment type="cofactor">
    <cofactor evidence="6">
        <name>Zn(2+)</name>
        <dbReference type="ChEBI" id="CHEBI:29105"/>
    </cofactor>
    <text evidence="6">Binds 1 zinc ion per subunit.</text>
</comment>
<evidence type="ECO:0000256" key="5">
    <source>
        <dbReference type="ARBA" id="ARBA00023239"/>
    </source>
</evidence>
<evidence type="ECO:0000256" key="2">
    <source>
        <dbReference type="ARBA" id="ARBA00022723"/>
    </source>
</evidence>
<feature type="binding site" evidence="6">
    <location>
        <position position="96"/>
    </location>
    <ligand>
        <name>Zn(2+)</name>
        <dbReference type="ChEBI" id="CHEBI:29105"/>
    </ligand>
</feature>
<dbReference type="GO" id="GO:0008270">
    <property type="term" value="F:zinc ion binding"/>
    <property type="evidence" value="ECO:0007669"/>
    <property type="project" value="UniProtKB-UniRule"/>
</dbReference>
<comment type="caution">
    <text evidence="8">The sequence shown here is derived from an EMBL/GenBank/DDBJ whole genome shotgun (WGS) entry which is preliminary data.</text>
</comment>
<evidence type="ECO:0000313" key="8">
    <source>
        <dbReference type="EMBL" id="OQP31163.1"/>
    </source>
</evidence>
<comment type="function">
    <text evidence="6">Catalyzes the dehydration of methylthioribulose-1-phosphate (MTRu-1-P) into 2,3-diketo-5-methylthiopentyl-1-phosphate (DK-MTP-1-P).</text>
</comment>
<comment type="catalytic activity">
    <reaction evidence="6">
        <text>5-(methylsulfanyl)-D-ribulose 1-phosphate = 5-methylsulfanyl-2,3-dioxopentyl phosphate + H2O</text>
        <dbReference type="Rhea" id="RHEA:15549"/>
        <dbReference type="ChEBI" id="CHEBI:15377"/>
        <dbReference type="ChEBI" id="CHEBI:58548"/>
        <dbReference type="ChEBI" id="CHEBI:58828"/>
        <dbReference type="EC" id="4.2.1.109"/>
    </reaction>
</comment>
<evidence type="ECO:0000259" key="7">
    <source>
        <dbReference type="SMART" id="SM01007"/>
    </source>
</evidence>
<name>A0A1V9DBD9_9GAMM</name>
<evidence type="ECO:0000256" key="6">
    <source>
        <dbReference type="HAMAP-Rule" id="MF_01677"/>
    </source>
</evidence>
<dbReference type="HAMAP" id="MF_01677">
    <property type="entry name" value="Salvage_MtnB"/>
    <property type="match status" value="1"/>
</dbReference>
<dbReference type="GO" id="GO:0019509">
    <property type="term" value="P:L-methionine salvage from methylthioadenosine"/>
    <property type="evidence" value="ECO:0007669"/>
    <property type="project" value="UniProtKB-UniRule"/>
</dbReference>
<dbReference type="GO" id="GO:0019323">
    <property type="term" value="P:pentose catabolic process"/>
    <property type="evidence" value="ECO:0007669"/>
    <property type="project" value="TreeGrafter"/>
</dbReference>
<dbReference type="NCBIfam" id="TIGR03328">
    <property type="entry name" value="salvage_mtnB"/>
    <property type="match status" value="1"/>
</dbReference>
<dbReference type="InterPro" id="IPR036409">
    <property type="entry name" value="Aldolase_II/adducin_N_sf"/>
</dbReference>
<organism evidence="8 9">
    <name type="scientific">Pantoea latae</name>
    <dbReference type="NCBI Taxonomy" id="1964541"/>
    <lineage>
        <taxon>Bacteria</taxon>
        <taxon>Pseudomonadati</taxon>
        <taxon>Pseudomonadota</taxon>
        <taxon>Gammaproteobacteria</taxon>
        <taxon>Enterobacterales</taxon>
        <taxon>Erwiniaceae</taxon>
        <taxon>Pantoea</taxon>
    </lineage>
</organism>
<feature type="domain" description="Class II aldolase/adducin N-terminal" evidence="7">
    <location>
        <begin position="8"/>
        <end position="196"/>
    </location>
</feature>
<keyword evidence="5 6" id="KW-0456">Lyase</keyword>
<keyword evidence="1 6" id="KW-0028">Amino-acid biosynthesis</keyword>
<keyword evidence="4 6" id="KW-0486">Methionine biosynthesis</keyword>
<feature type="binding site" evidence="6">
    <location>
        <position position="94"/>
    </location>
    <ligand>
        <name>Zn(2+)</name>
        <dbReference type="ChEBI" id="CHEBI:29105"/>
    </ligand>
</feature>
<accession>A0A1V9DBD9</accession>
<proteinExistence type="inferred from homology"/>
<sequence>MSEHSPLDQLVAACHWIGAKGWAPATGGNMSVREDARFCLLSESGKDKGSLTRDDFIQVEIATNRAPSGRKPSAETGLHTLIYRLFPEAGAVLHTHTVNATVLSRVEKGSALRLAGYEMQKSLAGQRSHLDAVAIPLFDNDQDIDALARRIEAYAAETPFRYGFLLRGHGLTCWGQDVNEARRHLEGLEFLFECERQRRLLEAQ</sequence>
<dbReference type="InterPro" id="IPR050197">
    <property type="entry name" value="Aldolase_class_II_sugar_metab"/>
</dbReference>
<dbReference type="GO" id="GO:0005829">
    <property type="term" value="C:cytosol"/>
    <property type="evidence" value="ECO:0007669"/>
    <property type="project" value="TreeGrafter"/>
</dbReference>
<evidence type="ECO:0000256" key="3">
    <source>
        <dbReference type="ARBA" id="ARBA00022833"/>
    </source>
</evidence>
<dbReference type="NCBIfam" id="NF006672">
    <property type="entry name" value="PRK09220.1"/>
    <property type="match status" value="1"/>
</dbReference>
<dbReference type="AlphaFoldDB" id="A0A1V9DBD9"/>
<evidence type="ECO:0000256" key="1">
    <source>
        <dbReference type="ARBA" id="ARBA00022605"/>
    </source>
</evidence>
<evidence type="ECO:0000313" key="9">
    <source>
        <dbReference type="Proteomes" id="UP000192769"/>
    </source>
</evidence>
<dbReference type="Gene3D" id="3.40.225.10">
    <property type="entry name" value="Class II aldolase/adducin N-terminal domain"/>
    <property type="match status" value="1"/>
</dbReference>
<dbReference type="OrthoDB" id="9805559at2"/>
<dbReference type="SUPFAM" id="SSF53639">
    <property type="entry name" value="AraD/HMP-PK domain-like"/>
    <property type="match status" value="1"/>
</dbReference>
<dbReference type="Proteomes" id="UP000192769">
    <property type="component" value="Unassembled WGS sequence"/>
</dbReference>
<keyword evidence="9" id="KW-1185">Reference proteome</keyword>
<reference evidence="8 9" key="1">
    <citation type="submission" date="2017-02" db="EMBL/GenBank/DDBJ databases">
        <title>Whole genome shotgun sequence of Pantoea agglomerans strain AS1 isolated from a cycad, Zamia floridana in Central Florida, USA.</title>
        <authorList>
            <person name="Lata P."/>
            <person name="Govindarajan S."/>
            <person name="Qi F."/>
            <person name="Li J.-L."/>
            <person name="Maurya S.K."/>
            <person name="Sahoo M.K."/>
        </authorList>
    </citation>
    <scope>NUCLEOTIDE SEQUENCE [LARGE SCALE GENOMIC DNA]</scope>
    <source>
        <strain evidence="8 9">AS1</strain>
    </source>
</reference>
<dbReference type="EMBL" id="MWUE01000028">
    <property type="protein sequence ID" value="OQP31163.1"/>
    <property type="molecule type" value="Genomic_DNA"/>
</dbReference>
<dbReference type="InterPro" id="IPR001303">
    <property type="entry name" value="Aldolase_II/adducin_N"/>
</dbReference>
<dbReference type="UniPathway" id="UPA00904">
    <property type="reaction ID" value="UER00875"/>
</dbReference>
<evidence type="ECO:0000256" key="4">
    <source>
        <dbReference type="ARBA" id="ARBA00023167"/>
    </source>
</evidence>